<keyword evidence="3" id="KW-1185">Reference proteome</keyword>
<feature type="region of interest" description="Disordered" evidence="1">
    <location>
        <begin position="127"/>
        <end position="161"/>
    </location>
</feature>
<evidence type="ECO:0000256" key="1">
    <source>
        <dbReference type="SAM" id="MobiDB-lite"/>
    </source>
</evidence>
<dbReference type="Gene3D" id="1.10.3450.10">
    <property type="entry name" value="TTHA0068-like"/>
    <property type="match status" value="1"/>
</dbReference>
<sequence>MTAGPPPGAARRLRPTARPRDALGRPLPHGAAGVPPLPDDLPASPRATLRAAQDLLDAGLYFQAHEVLEQAWKAAPAAERGLWRGLTQVVVGLVHAARGNTRGATALLRRGLTELVPHLCEPTADGGLAGDGPCPGHARREALDSPTGDRQPAPDGWRAHGVNLPGVVRWAEDLLRRLEKPGAQAGGVPPPPRLVTQGHD</sequence>
<proteinExistence type="predicted"/>
<evidence type="ECO:0008006" key="4">
    <source>
        <dbReference type="Google" id="ProtNLM"/>
    </source>
</evidence>
<dbReference type="OrthoDB" id="160968at2"/>
<dbReference type="InterPro" id="IPR005500">
    <property type="entry name" value="DUF309"/>
</dbReference>
<organism evidence="2 3">
    <name type="scientific">Parafrankia soli</name>
    <dbReference type="NCBI Taxonomy" id="2599596"/>
    <lineage>
        <taxon>Bacteria</taxon>
        <taxon>Bacillati</taxon>
        <taxon>Actinomycetota</taxon>
        <taxon>Actinomycetes</taxon>
        <taxon>Frankiales</taxon>
        <taxon>Frankiaceae</taxon>
        <taxon>Parafrankia</taxon>
    </lineage>
</organism>
<dbReference type="SUPFAM" id="SSF140663">
    <property type="entry name" value="TTHA0068-like"/>
    <property type="match status" value="1"/>
</dbReference>
<protein>
    <recommendedName>
        <fullName evidence="4">DUF309 domain-containing protein</fullName>
    </recommendedName>
</protein>
<reference evidence="3" key="1">
    <citation type="submission" date="2016-07" db="EMBL/GenBank/DDBJ databases">
        <title>Frankia sp. NRRL B-16219 Genome sequencing.</title>
        <authorList>
            <person name="Ghodhbane-Gtari F."/>
            <person name="Swanson E."/>
            <person name="Gueddou A."/>
            <person name="Louati M."/>
            <person name="Nouioui I."/>
            <person name="Hezbri K."/>
            <person name="Abebe-Akele F."/>
            <person name="Simpson S."/>
            <person name="Morris K."/>
            <person name="Thomas K."/>
            <person name="Gtari M."/>
            <person name="Tisa L.S."/>
        </authorList>
    </citation>
    <scope>NUCLEOTIDE SEQUENCE [LARGE SCALE GENOMIC DNA]</scope>
    <source>
        <strain evidence="3">NRRL B-16219</strain>
    </source>
</reference>
<evidence type="ECO:0000313" key="3">
    <source>
        <dbReference type="Proteomes" id="UP000179769"/>
    </source>
</evidence>
<dbReference type="EMBL" id="MAXA01000213">
    <property type="protein sequence ID" value="OHV28246.1"/>
    <property type="molecule type" value="Genomic_DNA"/>
</dbReference>
<dbReference type="AlphaFoldDB" id="A0A1S1Q3R9"/>
<feature type="region of interest" description="Disordered" evidence="1">
    <location>
        <begin position="180"/>
        <end position="200"/>
    </location>
</feature>
<dbReference type="Proteomes" id="UP000179769">
    <property type="component" value="Unassembled WGS sequence"/>
</dbReference>
<accession>A0A1S1Q3R9</accession>
<feature type="region of interest" description="Disordered" evidence="1">
    <location>
        <begin position="1"/>
        <end position="44"/>
    </location>
</feature>
<gene>
    <name evidence="2" type="ORF">BBK14_03560</name>
</gene>
<dbReference type="InterPro" id="IPR023203">
    <property type="entry name" value="TTHA0068_sf"/>
</dbReference>
<evidence type="ECO:0000313" key="2">
    <source>
        <dbReference type="EMBL" id="OHV28246.1"/>
    </source>
</evidence>
<dbReference type="PANTHER" id="PTHR34796:SF1">
    <property type="entry name" value="EXPRESSED PROTEIN"/>
    <property type="match status" value="1"/>
</dbReference>
<dbReference type="PANTHER" id="PTHR34796">
    <property type="entry name" value="EXPRESSED PROTEIN"/>
    <property type="match status" value="1"/>
</dbReference>
<comment type="caution">
    <text evidence="2">The sequence shown here is derived from an EMBL/GenBank/DDBJ whole genome shotgun (WGS) entry which is preliminary data.</text>
</comment>
<name>A0A1S1Q3R9_9ACTN</name>
<dbReference type="Pfam" id="PF03745">
    <property type="entry name" value="DUF309"/>
    <property type="match status" value="1"/>
</dbReference>